<dbReference type="InterPro" id="IPR005693">
    <property type="entry name" value="Mce"/>
</dbReference>
<feature type="region of interest" description="Disordered" evidence="1">
    <location>
        <begin position="350"/>
        <end position="440"/>
    </location>
</feature>
<comment type="caution">
    <text evidence="5">The sequence shown here is derived from an EMBL/GenBank/DDBJ whole genome shotgun (WGS) entry which is preliminary data.</text>
</comment>
<feature type="transmembrane region" description="Helical" evidence="2">
    <location>
        <begin position="20"/>
        <end position="37"/>
    </location>
</feature>
<dbReference type="NCBIfam" id="TIGR00996">
    <property type="entry name" value="Mtu_fam_mce"/>
    <property type="match status" value="1"/>
</dbReference>
<evidence type="ECO:0000256" key="2">
    <source>
        <dbReference type="SAM" id="Phobius"/>
    </source>
</evidence>
<keyword evidence="6" id="KW-1185">Reference proteome</keyword>
<dbReference type="OrthoDB" id="5241191at2"/>
<dbReference type="InterPro" id="IPR052336">
    <property type="entry name" value="MlaD_Phospholipid_Transporter"/>
</dbReference>
<keyword evidence="2" id="KW-0812">Transmembrane</keyword>
<dbReference type="Proteomes" id="UP000028870">
    <property type="component" value="Unassembled WGS sequence"/>
</dbReference>
<keyword evidence="2" id="KW-0472">Membrane</keyword>
<evidence type="ECO:0000259" key="4">
    <source>
        <dbReference type="Pfam" id="PF11887"/>
    </source>
</evidence>
<evidence type="ECO:0000259" key="3">
    <source>
        <dbReference type="Pfam" id="PF02470"/>
    </source>
</evidence>
<dbReference type="eggNOG" id="COG1463">
    <property type="taxonomic scope" value="Bacteria"/>
</dbReference>
<protein>
    <submittedName>
        <fullName evidence="5">Virulence factor Mce family protein</fullName>
    </submittedName>
</protein>
<name>W9AWG9_MYCCO</name>
<reference evidence="5" key="1">
    <citation type="submission" date="2014-03" db="EMBL/GenBank/DDBJ databases">
        <title>Draft Genome Sequence of Mycobacterium cosmeticum DSM 44829.</title>
        <authorList>
            <person name="Croce O."/>
            <person name="Robert C."/>
            <person name="Raoult D."/>
            <person name="Drancourt M."/>
        </authorList>
    </citation>
    <scope>NUCLEOTIDE SEQUENCE [LARGE SCALE GENOMIC DNA]</scope>
    <source>
        <strain evidence="5">DSM 44829</strain>
    </source>
</reference>
<dbReference type="InterPro" id="IPR024516">
    <property type="entry name" value="Mce_C"/>
</dbReference>
<accession>W9AWG9</accession>
<organism evidence="5 6">
    <name type="scientific">Mycolicibacterium cosmeticum</name>
    <dbReference type="NCBI Taxonomy" id="258533"/>
    <lineage>
        <taxon>Bacteria</taxon>
        <taxon>Bacillati</taxon>
        <taxon>Actinomycetota</taxon>
        <taxon>Actinomycetes</taxon>
        <taxon>Mycobacteriales</taxon>
        <taxon>Mycobacteriaceae</taxon>
        <taxon>Mycolicibacterium</taxon>
    </lineage>
</organism>
<dbReference type="EMBL" id="CCBB010000001">
    <property type="protein sequence ID" value="CDO07252.1"/>
    <property type="molecule type" value="Genomic_DNA"/>
</dbReference>
<feature type="domain" description="Mce/MlaD" evidence="3">
    <location>
        <begin position="46"/>
        <end position="120"/>
    </location>
</feature>
<dbReference type="PRINTS" id="PR01782">
    <property type="entry name" value="MCEVIRFACTOR"/>
</dbReference>
<evidence type="ECO:0000313" key="6">
    <source>
        <dbReference type="Proteomes" id="UP000028870"/>
    </source>
</evidence>
<sequence length="440" mass="45896">MKLKKPTFTPLAERNRITVGVVGTVIVALVVVAAFSYDRLPFIKGTSDYSAYFAEAGGIKPGSDVRVSGLSVGRVSDIHLEGTKVRVDFTVKDGVGLGDRTEAAIKTETVLGTKMLEVTPRGDGTLTGTIPLERTTSPYDLPSALGDLTTAISGLDTTQLSSALTTLADTFKQTPADLKLALDGVAQFSDTLNARDAQLRNLLGNANKVTAVLAKRSDQIAGLVVNANALLAELVAQRDAVDGFMTNLTAVAQQISGLVADNKAALKPALDKLNGVLSILDNRKKELQRTVTLFRRYAMSFGEVLGSGPYFKASLVNLLPGQFVQPFIDAAFSDLGLDPNVKLPSELVDPAIGQPGTPALPVPYPRTGQGGEPNLTLPDAITGNPGDPRYPYREPLPAPAPGGPPPGPPAPAPPGIVGPVPYTGPTPVYVPAPGEPGGQP</sequence>
<dbReference type="GO" id="GO:0005576">
    <property type="term" value="C:extracellular region"/>
    <property type="evidence" value="ECO:0007669"/>
    <property type="project" value="TreeGrafter"/>
</dbReference>
<reference evidence="5" key="2">
    <citation type="submission" date="2014-03" db="EMBL/GenBank/DDBJ databases">
        <authorList>
            <person name="Urmite Genomes"/>
        </authorList>
    </citation>
    <scope>NUCLEOTIDE SEQUENCE</scope>
    <source>
        <strain evidence="5">DSM 44829</strain>
    </source>
</reference>
<dbReference type="STRING" id="258533.BN977_02053"/>
<proteinExistence type="predicted"/>
<evidence type="ECO:0000256" key="1">
    <source>
        <dbReference type="SAM" id="MobiDB-lite"/>
    </source>
</evidence>
<evidence type="ECO:0000313" key="5">
    <source>
        <dbReference type="EMBL" id="CDO07252.1"/>
    </source>
</evidence>
<dbReference type="PANTHER" id="PTHR33371:SF18">
    <property type="entry name" value="MCE-FAMILY PROTEIN MCE3C"/>
    <property type="match status" value="1"/>
</dbReference>
<dbReference type="PANTHER" id="PTHR33371">
    <property type="entry name" value="INTERMEMBRANE PHOSPHOLIPID TRANSPORT SYSTEM BINDING PROTEIN MLAD-RELATED"/>
    <property type="match status" value="1"/>
</dbReference>
<dbReference type="RefSeq" id="WP_036397421.1">
    <property type="nucleotide sequence ID" value="NZ_POTP01000002.1"/>
</dbReference>
<dbReference type="Pfam" id="PF11887">
    <property type="entry name" value="Mce4_CUP1"/>
    <property type="match status" value="1"/>
</dbReference>
<feature type="domain" description="Mammalian cell entry C-terminal" evidence="4">
    <location>
        <begin position="128"/>
        <end position="308"/>
    </location>
</feature>
<keyword evidence="2" id="KW-1133">Transmembrane helix</keyword>
<dbReference type="AlphaFoldDB" id="W9AWG9"/>
<gene>
    <name evidence="5" type="ORF">BN977_02053</name>
</gene>
<feature type="compositionally biased region" description="Pro residues" evidence="1">
    <location>
        <begin position="394"/>
        <end position="440"/>
    </location>
</feature>
<dbReference type="Pfam" id="PF02470">
    <property type="entry name" value="MlaD"/>
    <property type="match status" value="1"/>
</dbReference>
<dbReference type="InterPro" id="IPR003399">
    <property type="entry name" value="Mce/MlaD"/>
</dbReference>